<feature type="transmembrane region" description="Helical" evidence="1">
    <location>
        <begin position="508"/>
        <end position="526"/>
    </location>
</feature>
<keyword evidence="1" id="KW-1133">Transmembrane helix</keyword>
<proteinExistence type="predicted"/>
<reference evidence="2" key="1">
    <citation type="submission" date="2020-11" db="EMBL/GenBank/DDBJ databases">
        <authorList>
            <consortium name="DOE Joint Genome Institute"/>
            <person name="Ahrendt S."/>
            <person name="Riley R."/>
            <person name="Andreopoulos W."/>
            <person name="LaButti K."/>
            <person name="Pangilinan J."/>
            <person name="Ruiz-duenas F.J."/>
            <person name="Barrasa J.M."/>
            <person name="Sanchez-Garcia M."/>
            <person name="Camarero S."/>
            <person name="Miyauchi S."/>
            <person name="Serrano A."/>
            <person name="Linde D."/>
            <person name="Babiker R."/>
            <person name="Drula E."/>
            <person name="Ayuso-Fernandez I."/>
            <person name="Pacheco R."/>
            <person name="Padilla G."/>
            <person name="Ferreira P."/>
            <person name="Barriuso J."/>
            <person name="Kellner H."/>
            <person name="Castanera R."/>
            <person name="Alfaro M."/>
            <person name="Ramirez L."/>
            <person name="Pisabarro A.G."/>
            <person name="Kuo A."/>
            <person name="Tritt A."/>
            <person name="Lipzen A."/>
            <person name="He G."/>
            <person name="Yan M."/>
            <person name="Ng V."/>
            <person name="Cullen D."/>
            <person name="Martin F."/>
            <person name="Rosso M.-N."/>
            <person name="Henrissat B."/>
            <person name="Hibbett D."/>
            <person name="Martinez A.T."/>
            <person name="Grigoriev I.V."/>
        </authorList>
    </citation>
    <scope>NUCLEOTIDE SEQUENCE</scope>
    <source>
        <strain evidence="2">AH 44721</strain>
    </source>
</reference>
<feature type="transmembrane region" description="Helical" evidence="1">
    <location>
        <begin position="613"/>
        <end position="636"/>
    </location>
</feature>
<name>A0A9P5P1V1_GYMJU</name>
<dbReference type="Gene3D" id="3.40.630.10">
    <property type="entry name" value="Zn peptidases"/>
    <property type="match status" value="1"/>
</dbReference>
<dbReference type="PANTHER" id="PTHR13304:SF0">
    <property type="entry name" value="GLYCOSYLPHOSPHATIDYLINOSITOL ANCHOR ATTACHMENT 1 PROTEIN"/>
    <property type="match status" value="1"/>
</dbReference>
<organism evidence="2 3">
    <name type="scientific">Gymnopilus junonius</name>
    <name type="common">Spectacular rustgill mushroom</name>
    <name type="synonym">Gymnopilus spectabilis subsp. junonius</name>
    <dbReference type="NCBI Taxonomy" id="109634"/>
    <lineage>
        <taxon>Eukaryota</taxon>
        <taxon>Fungi</taxon>
        <taxon>Dikarya</taxon>
        <taxon>Basidiomycota</taxon>
        <taxon>Agaricomycotina</taxon>
        <taxon>Agaricomycetes</taxon>
        <taxon>Agaricomycetidae</taxon>
        <taxon>Agaricales</taxon>
        <taxon>Agaricineae</taxon>
        <taxon>Hymenogastraceae</taxon>
        <taxon>Gymnopilus</taxon>
    </lineage>
</organism>
<dbReference type="AlphaFoldDB" id="A0A9P5P1V1"/>
<feature type="transmembrane region" description="Helical" evidence="1">
    <location>
        <begin position="416"/>
        <end position="435"/>
    </location>
</feature>
<keyword evidence="1" id="KW-0472">Membrane</keyword>
<dbReference type="OrthoDB" id="445301at2759"/>
<dbReference type="GO" id="GO:0016255">
    <property type="term" value="P:attachment of GPI anchor to protein"/>
    <property type="evidence" value="ECO:0007669"/>
    <property type="project" value="TreeGrafter"/>
</dbReference>
<dbReference type="GO" id="GO:0042765">
    <property type="term" value="C:GPI-anchor transamidase complex"/>
    <property type="evidence" value="ECO:0007669"/>
    <property type="project" value="InterPro"/>
</dbReference>
<protein>
    <submittedName>
        <fullName evidence="2">Gaa1-like protein</fullName>
    </submittedName>
</protein>
<evidence type="ECO:0000256" key="1">
    <source>
        <dbReference type="SAM" id="Phobius"/>
    </source>
</evidence>
<accession>A0A9P5P1V1</accession>
<feature type="transmembrane region" description="Helical" evidence="1">
    <location>
        <begin position="588"/>
        <end position="607"/>
    </location>
</feature>
<dbReference type="PANTHER" id="PTHR13304">
    <property type="entry name" value="GLYCOSYLPHOSPHATIDYLINOSITOL ANCHOR ATTACHMENT 1 PROTEIN"/>
    <property type="match status" value="1"/>
</dbReference>
<gene>
    <name evidence="2" type="ORF">CPB84DRAFT_1760946</name>
</gene>
<comment type="caution">
    <text evidence="2">The sequence shown here is derived from an EMBL/GenBank/DDBJ whole genome shotgun (WGS) entry which is preliminary data.</text>
</comment>
<evidence type="ECO:0000313" key="2">
    <source>
        <dbReference type="EMBL" id="KAF8911984.1"/>
    </source>
</evidence>
<evidence type="ECO:0000313" key="3">
    <source>
        <dbReference type="Proteomes" id="UP000724874"/>
    </source>
</evidence>
<feature type="transmembrane region" description="Helical" evidence="1">
    <location>
        <begin position="552"/>
        <end position="576"/>
    </location>
</feature>
<keyword evidence="3" id="KW-1185">Reference proteome</keyword>
<feature type="transmembrane region" description="Helical" evidence="1">
    <location>
        <begin position="49"/>
        <end position="67"/>
    </location>
</feature>
<feature type="transmembrane region" description="Helical" evidence="1">
    <location>
        <begin position="475"/>
        <end position="496"/>
    </location>
</feature>
<sequence>MDEPVDTHPGWRRVVLKFKGFLRPSGNIHEKRIRRRMASVDLLNRRLPFMKIALFFVGYLWMAIIPLPDLSRNTYIDENALQPAQVNTEWSWADVHVADQYLAQLEQIRDANYSSEQKAYWLSEEFGKHGLSSSTQSYSFSTSISTLNGTNSYAIISAPRHSGTEAIVISASWISRTGDGDGTLNLRGISTILALAGFLKRYSYWGKDIILVVSDGYLQGMQAWLGSYHGVSQPGLTAEPLKLSSGVIWTALNIDYPGHSFSHLGVFFEGLNGRLPNQDLINSLDRISRYTAGVPMVLYDHLDPRENISADQAPSWMPQSLYGIPEIKAFLFHARNTIRHLGYQVNGRGSGVHGLFHQFRIDAVTLFAVPATGPHGFHAIGKTIESTLRTMNNLLERLHASFFFYILTGPQHFLKIGLYLPSAILISVAIMFHGLSTWVDASWVQETGQKSNKAFLENHLPLDQGTKWTRRQRPVIGALCIMAATHLYGFFLFNLLSSSLFSSNYKSLSPLVFFIFSFIPLAALWIPRTTRADSAPIASILKACNLCFTSTIISVTTVINFALAASLAALLGIPLTVSSSSSSLPLKLLKYACYAFLSLGWLLLAQGEMMKSFWYWEILQVWFAPFVCIVYVPLVVQAGITCLLYTQNCVPSVGIQIYQ</sequence>
<keyword evidence="1" id="KW-0812">Transmembrane</keyword>
<dbReference type="InterPro" id="IPR007246">
    <property type="entry name" value="Gaa1"/>
</dbReference>
<dbReference type="Proteomes" id="UP000724874">
    <property type="component" value="Unassembled WGS sequence"/>
</dbReference>
<dbReference type="Pfam" id="PF04114">
    <property type="entry name" value="Gaa1"/>
    <property type="match status" value="1"/>
</dbReference>
<dbReference type="EMBL" id="JADNYJ010000003">
    <property type="protein sequence ID" value="KAF8911984.1"/>
    <property type="molecule type" value="Genomic_DNA"/>
</dbReference>